<keyword evidence="5" id="KW-1185">Reference proteome</keyword>
<dbReference type="SUPFAM" id="SSF50952">
    <property type="entry name" value="Soluble quinoprotein glucose dehydrogenase"/>
    <property type="match status" value="1"/>
</dbReference>
<dbReference type="SUPFAM" id="SSF50965">
    <property type="entry name" value="Galactose oxidase, central domain"/>
    <property type="match status" value="2"/>
</dbReference>
<keyword evidence="3" id="KW-0732">Signal</keyword>
<gene>
    <name evidence="4" type="ORF">FRY97_03215</name>
</gene>
<dbReference type="RefSeq" id="WP_147165981.1">
    <property type="nucleotide sequence ID" value="NZ_VOOR01000004.1"/>
</dbReference>
<dbReference type="InterPro" id="IPR026444">
    <property type="entry name" value="Secre_tail"/>
</dbReference>
<dbReference type="OrthoDB" id="1489153at2"/>
<proteinExistence type="predicted"/>
<dbReference type="Pfam" id="PF13573">
    <property type="entry name" value="SprB"/>
    <property type="match status" value="1"/>
</dbReference>
<name>A0A5C6S4B4_9BACT</name>
<dbReference type="Gene3D" id="2.60.40.740">
    <property type="match status" value="1"/>
</dbReference>
<evidence type="ECO:0000256" key="2">
    <source>
        <dbReference type="ARBA" id="ARBA00022737"/>
    </source>
</evidence>
<feature type="chain" id="PRO_5022879880" evidence="3">
    <location>
        <begin position="20"/>
        <end position="930"/>
    </location>
</feature>
<dbReference type="InterPro" id="IPR025667">
    <property type="entry name" value="SprB_repeat"/>
</dbReference>
<evidence type="ECO:0000256" key="1">
    <source>
        <dbReference type="ARBA" id="ARBA00022441"/>
    </source>
</evidence>
<dbReference type="SUPFAM" id="SSF69304">
    <property type="entry name" value="Tricorn protease N-terminal domain"/>
    <property type="match status" value="1"/>
</dbReference>
<dbReference type="InterPro" id="IPR011043">
    <property type="entry name" value="Gal_Oxase/kelch_b-propeller"/>
</dbReference>
<dbReference type="InterPro" id="IPR015915">
    <property type="entry name" value="Kelch-typ_b-propeller"/>
</dbReference>
<dbReference type="NCBIfam" id="TIGR04183">
    <property type="entry name" value="Por_Secre_tail"/>
    <property type="match status" value="1"/>
</dbReference>
<dbReference type="PANTHER" id="PTHR24412">
    <property type="entry name" value="KELCH PROTEIN"/>
    <property type="match status" value="1"/>
</dbReference>
<dbReference type="PANTHER" id="PTHR24412:SF497">
    <property type="entry name" value="KELCH-LIKE PROTEIN 18"/>
    <property type="match status" value="1"/>
</dbReference>
<protein>
    <submittedName>
        <fullName evidence="4">T9SS type A sorting domain-containing protein</fullName>
    </submittedName>
</protein>
<reference evidence="4 5" key="1">
    <citation type="submission" date="2019-08" db="EMBL/GenBank/DDBJ databases">
        <title>Genome of Phaeodactylibacter luteus.</title>
        <authorList>
            <person name="Bowman J.P."/>
        </authorList>
    </citation>
    <scope>NUCLEOTIDE SEQUENCE [LARGE SCALE GENOMIC DNA]</scope>
    <source>
        <strain evidence="4 5">KCTC 42180</strain>
    </source>
</reference>
<sequence>MKTSLFTLALLLGGPFLLAQLTLERDINQEPASSDPRTFASLDGQVFFLADDGVHGFEPHRYDPESGAYVLLADLAELTASAGTSAMVAHGGKLYFDARSTSATRHLYVYDPTDEAVQRVYTDQGADIRNPSNLFAHDGWLYFSYENSEWGIELGRLQLSTQELLAYDINPEGDSSPNYFNFADGAIWFSANDGTSSSRLWRLVLSSGMVENVLYESPNGHFPSINRMAHYDGRLYFQGFIPGMGDEFWVYDITSNSLLGLPEIFPGPGSSNPFSFALLNGDVYFSARELGNGREVRRFNTTTLEVELAVDVAPGSSSSDPAGLTAVDGRLYFIGGADLNDRRLYSFDPISGVLEEEASLGNSSVPVYLSIEHELNGVLYLSGLHPEVGDELLTFTPGGDVLSVAADINTKTIGSDPHGFTASNGKLYFGAYEANSGREIWVYDPATGSTDLLSDNPGSTNPSSFAPLDGRLYFAGRHPETVYGLLYYDESTDSIEATSFSTPSHIGHITDVVAYEGKIYFSASSEDLGDELHVYNPADDTFEVVADINPGAADANPELTMIYDGALYFQASDGGSGVELWRYTEAGGAEQVFDLNPGAADSGPDEMMAYEGALYFRAFDEEDGFEIFRYTAATGALEQLTAVLGNLDPRDLTFFEGKLFFSGRLSSAIGNTLLVYDPATGEVAQAADFPSGSGSPRELIVFNGKLYFSATSELYGREFWVYADTAASIISDIWPGPSGSDPGGLTLFNDKLYFAANDGERGAEIWSLAACLNVVVEATPQIDNEPGAINLIVSGGQPPYTFSWDNGAATEDLDGLAPGTYRVTVTDESGCLSEATAVVGQLTAVEALLATDEVTVFPNPAAGTFQVRFGGLAVQQVQVFDASGQLVYNRRVGQAPGVLQIALPFAPAGVYTVVARTADGIARKPLLLAR</sequence>
<evidence type="ECO:0000313" key="4">
    <source>
        <dbReference type="EMBL" id="TXB68402.1"/>
    </source>
</evidence>
<organism evidence="4 5">
    <name type="scientific">Phaeodactylibacter luteus</name>
    <dbReference type="NCBI Taxonomy" id="1564516"/>
    <lineage>
        <taxon>Bacteria</taxon>
        <taxon>Pseudomonadati</taxon>
        <taxon>Bacteroidota</taxon>
        <taxon>Saprospiria</taxon>
        <taxon>Saprospirales</taxon>
        <taxon>Haliscomenobacteraceae</taxon>
        <taxon>Phaeodactylibacter</taxon>
    </lineage>
</organism>
<accession>A0A5C6S4B4</accession>
<dbReference type="Proteomes" id="UP000321580">
    <property type="component" value="Unassembled WGS sequence"/>
</dbReference>
<keyword evidence="1" id="KW-0880">Kelch repeat</keyword>
<dbReference type="InterPro" id="IPR011041">
    <property type="entry name" value="Quinoprot_gluc/sorb_DH_b-prop"/>
</dbReference>
<dbReference type="AlphaFoldDB" id="A0A5C6S4B4"/>
<keyword evidence="2" id="KW-0677">Repeat</keyword>
<dbReference type="Gene3D" id="2.130.10.10">
    <property type="entry name" value="YVTN repeat-like/Quinoprotein amine dehydrogenase"/>
    <property type="match status" value="2"/>
</dbReference>
<comment type="caution">
    <text evidence="4">The sequence shown here is derived from an EMBL/GenBank/DDBJ whole genome shotgun (WGS) entry which is preliminary data.</text>
</comment>
<evidence type="ECO:0000256" key="3">
    <source>
        <dbReference type="SAM" id="SignalP"/>
    </source>
</evidence>
<dbReference type="InterPro" id="IPR015943">
    <property type="entry name" value="WD40/YVTN_repeat-like_dom_sf"/>
</dbReference>
<dbReference type="Gene3D" id="2.120.10.80">
    <property type="entry name" value="Kelch-type beta propeller"/>
    <property type="match status" value="1"/>
</dbReference>
<dbReference type="EMBL" id="VOOR01000004">
    <property type="protein sequence ID" value="TXB68402.1"/>
    <property type="molecule type" value="Genomic_DNA"/>
</dbReference>
<evidence type="ECO:0000313" key="5">
    <source>
        <dbReference type="Proteomes" id="UP000321580"/>
    </source>
</evidence>
<feature type="signal peptide" evidence="3">
    <location>
        <begin position="1"/>
        <end position="19"/>
    </location>
</feature>